<feature type="domain" description="HD" evidence="11">
    <location>
        <begin position="299"/>
        <end position="373"/>
    </location>
</feature>
<dbReference type="Pfam" id="PF01743">
    <property type="entry name" value="PolyA_pol"/>
    <property type="match status" value="1"/>
</dbReference>
<evidence type="ECO:0000259" key="13">
    <source>
        <dbReference type="Pfam" id="PF13735"/>
    </source>
</evidence>
<dbReference type="GO" id="GO:0000166">
    <property type="term" value="F:nucleotide binding"/>
    <property type="evidence" value="ECO:0007669"/>
    <property type="project" value="UniProtKB-KW"/>
</dbReference>
<dbReference type="AlphaFoldDB" id="A0A7C3GVJ5"/>
<dbReference type="SUPFAM" id="SSF81301">
    <property type="entry name" value="Nucleotidyltransferase"/>
    <property type="match status" value="1"/>
</dbReference>
<dbReference type="Pfam" id="PF13735">
    <property type="entry name" value="tRNA_NucTran2_2"/>
    <property type="match status" value="1"/>
</dbReference>
<protein>
    <submittedName>
        <fullName evidence="14">CCA tRNA nucleotidyltransferase</fullName>
    </submittedName>
</protein>
<evidence type="ECO:0000259" key="10">
    <source>
        <dbReference type="Pfam" id="PF01743"/>
    </source>
</evidence>
<keyword evidence="6" id="KW-0547">Nucleotide-binding</keyword>
<gene>
    <name evidence="14" type="ORF">ENJ40_10205</name>
</gene>
<organism evidence="14">
    <name type="scientific">Thermosulfurimonas dismutans</name>
    <dbReference type="NCBI Taxonomy" id="999894"/>
    <lineage>
        <taxon>Bacteria</taxon>
        <taxon>Pseudomonadati</taxon>
        <taxon>Thermodesulfobacteriota</taxon>
        <taxon>Thermodesulfobacteria</taxon>
        <taxon>Thermodesulfobacteriales</taxon>
        <taxon>Thermodesulfobacteriaceae</taxon>
        <taxon>Thermosulfurimonas</taxon>
    </lineage>
</organism>
<evidence type="ECO:0000256" key="6">
    <source>
        <dbReference type="ARBA" id="ARBA00022741"/>
    </source>
</evidence>
<comment type="cofactor">
    <cofactor evidence="1">
        <name>Mg(2+)</name>
        <dbReference type="ChEBI" id="CHEBI:18420"/>
    </cofactor>
</comment>
<evidence type="ECO:0000256" key="5">
    <source>
        <dbReference type="ARBA" id="ARBA00022723"/>
    </source>
</evidence>
<feature type="domain" description="tRNA nucleotidyltransferase/poly(A) polymerase RNA and SrmB- binding" evidence="12">
    <location>
        <begin position="192"/>
        <end position="248"/>
    </location>
</feature>
<evidence type="ECO:0000256" key="4">
    <source>
        <dbReference type="ARBA" id="ARBA00022695"/>
    </source>
</evidence>
<dbReference type="GO" id="GO:0046872">
    <property type="term" value="F:metal ion binding"/>
    <property type="evidence" value="ECO:0007669"/>
    <property type="project" value="UniProtKB-KW"/>
</dbReference>
<dbReference type="PANTHER" id="PTHR47545">
    <property type="entry name" value="MULTIFUNCTIONAL CCA PROTEIN"/>
    <property type="match status" value="1"/>
</dbReference>
<dbReference type="EMBL" id="DRMH01000140">
    <property type="protein sequence ID" value="HFC98803.1"/>
    <property type="molecule type" value="Genomic_DNA"/>
</dbReference>
<dbReference type="InterPro" id="IPR043519">
    <property type="entry name" value="NT_sf"/>
</dbReference>
<dbReference type="GO" id="GO:0008033">
    <property type="term" value="P:tRNA processing"/>
    <property type="evidence" value="ECO:0007669"/>
    <property type="project" value="UniProtKB-KW"/>
</dbReference>
<dbReference type="InterPro" id="IPR002646">
    <property type="entry name" value="PolA_pol_head_dom"/>
</dbReference>
<evidence type="ECO:0000256" key="8">
    <source>
        <dbReference type="ARBA" id="ARBA00022884"/>
    </source>
</evidence>
<keyword evidence="4" id="KW-0548">Nucleotidyltransferase</keyword>
<keyword evidence="8 9" id="KW-0694">RNA-binding</keyword>
<comment type="similarity">
    <text evidence="9">Belongs to the tRNA nucleotidyltransferase/poly(A) polymerase family.</text>
</comment>
<name>A0A7C3GVJ5_9BACT</name>
<evidence type="ECO:0000256" key="3">
    <source>
        <dbReference type="ARBA" id="ARBA00022694"/>
    </source>
</evidence>
<dbReference type="GO" id="GO:0003723">
    <property type="term" value="F:RNA binding"/>
    <property type="evidence" value="ECO:0007669"/>
    <property type="project" value="UniProtKB-KW"/>
</dbReference>
<evidence type="ECO:0000259" key="11">
    <source>
        <dbReference type="Pfam" id="PF01966"/>
    </source>
</evidence>
<feature type="domain" description="Poly A polymerase head" evidence="10">
    <location>
        <begin position="43"/>
        <end position="164"/>
    </location>
</feature>
<keyword evidence="7" id="KW-0460">Magnesium</keyword>
<dbReference type="InterPro" id="IPR032828">
    <property type="entry name" value="PolyA_RNA-bd"/>
</dbReference>
<dbReference type="InterPro" id="IPR006674">
    <property type="entry name" value="HD_domain"/>
</dbReference>
<comment type="caution">
    <text evidence="14">The sequence shown here is derived from an EMBL/GenBank/DDBJ whole genome shotgun (WGS) entry which is preliminary data.</text>
</comment>
<dbReference type="SUPFAM" id="SSF81891">
    <property type="entry name" value="Poly A polymerase C-terminal region-like"/>
    <property type="match status" value="1"/>
</dbReference>
<evidence type="ECO:0000256" key="2">
    <source>
        <dbReference type="ARBA" id="ARBA00022679"/>
    </source>
</evidence>
<evidence type="ECO:0000256" key="9">
    <source>
        <dbReference type="RuleBase" id="RU003953"/>
    </source>
</evidence>
<keyword evidence="5" id="KW-0479">Metal-binding</keyword>
<keyword evidence="2 9" id="KW-0808">Transferase</keyword>
<dbReference type="InterPro" id="IPR050124">
    <property type="entry name" value="tRNA_CCA-adding_enzyme"/>
</dbReference>
<evidence type="ECO:0000313" key="14">
    <source>
        <dbReference type="EMBL" id="HFC98803.1"/>
    </source>
</evidence>
<sequence>MERLEMGDDRREEAGGLFSALALKESPERIRDFLEKLAGRGEVYLTGGAVRDILHGRRVRDLDLTVVDLSPREVAEEAARRLSFTLVPLHEEFGVFRVAREGFTLDISGLRPGARNIEEDLRLRDFTFNALAVALSEALSRPPWAWPLIDPCGGFSDLSAGIIRAISRENLRDDPLRLLRAYRFLAQGYGKPEKKTRRAIRELAPEIHRVAPERVEYELRLIFETFRASETLREMLADGLLAEIFPELYEGAGIPQPDYHHLDVLGHGLETLSAAEGILAAPERYPEFEKEIREMASDREALYAVKLSALFHDAGKSRTFSPAGERAERITFYEHEKESVHLFSIWAERWRVKKKVIRRVSLLIRNHMRPFFLLEAREKGRLTARAKRRLLRDCPDFPGLFVVSLSDCLAARGPAAEPETCEKLRILFSELKRFSQEVMEKVRVKRLLTGHDLIQVLGLKPGPLFRELLTAVEEAQVEGRIKDREEALALVREILARRR</sequence>
<accession>A0A7C3GVJ5</accession>
<evidence type="ECO:0000256" key="1">
    <source>
        <dbReference type="ARBA" id="ARBA00001946"/>
    </source>
</evidence>
<dbReference type="InterPro" id="IPR032810">
    <property type="entry name" value="CCA-adding_enz_C"/>
</dbReference>
<dbReference type="GO" id="GO:0016779">
    <property type="term" value="F:nucleotidyltransferase activity"/>
    <property type="evidence" value="ECO:0007669"/>
    <property type="project" value="UniProtKB-KW"/>
</dbReference>
<evidence type="ECO:0000259" key="12">
    <source>
        <dbReference type="Pfam" id="PF12627"/>
    </source>
</evidence>
<dbReference type="Pfam" id="PF12627">
    <property type="entry name" value="PolyA_pol_RNAbd"/>
    <property type="match status" value="1"/>
</dbReference>
<evidence type="ECO:0000256" key="7">
    <source>
        <dbReference type="ARBA" id="ARBA00022842"/>
    </source>
</evidence>
<proteinExistence type="inferred from homology"/>
<keyword evidence="3" id="KW-0819">tRNA processing</keyword>
<dbReference type="Gene3D" id="3.30.460.10">
    <property type="entry name" value="Beta Polymerase, domain 2"/>
    <property type="match status" value="1"/>
</dbReference>
<dbReference type="Pfam" id="PF01966">
    <property type="entry name" value="HD"/>
    <property type="match status" value="1"/>
</dbReference>
<dbReference type="Gene3D" id="1.10.3090.10">
    <property type="entry name" value="cca-adding enzyme, domain 2"/>
    <property type="match status" value="2"/>
</dbReference>
<feature type="domain" description="CCA-adding enzyme C-terminal" evidence="13">
    <location>
        <begin position="448"/>
        <end position="488"/>
    </location>
</feature>
<dbReference type="Proteomes" id="UP000886043">
    <property type="component" value="Unassembled WGS sequence"/>
</dbReference>
<reference evidence="14" key="1">
    <citation type="journal article" date="2020" name="mSystems">
        <title>Genome- and Community-Level Interaction Insights into Carbon Utilization and Element Cycling Functions of Hydrothermarchaeota in Hydrothermal Sediment.</title>
        <authorList>
            <person name="Zhou Z."/>
            <person name="Liu Y."/>
            <person name="Xu W."/>
            <person name="Pan J."/>
            <person name="Luo Z.H."/>
            <person name="Li M."/>
        </authorList>
    </citation>
    <scope>NUCLEOTIDE SEQUENCE [LARGE SCALE GENOMIC DNA]</scope>
    <source>
        <strain evidence="14">HyVt-483</strain>
    </source>
</reference>